<accession>A0A1G6MND0</accession>
<proteinExistence type="predicted"/>
<name>A0A1G6MND0_9GAMM</name>
<protein>
    <submittedName>
        <fullName evidence="1">Uncharacterized protein</fullName>
    </submittedName>
</protein>
<dbReference type="EMBL" id="FMYO01000008">
    <property type="protein sequence ID" value="SDC56981.1"/>
    <property type="molecule type" value="Genomic_DNA"/>
</dbReference>
<dbReference type="RefSeq" id="WP_092820234.1">
    <property type="nucleotide sequence ID" value="NZ_BAABKJ010000013.1"/>
</dbReference>
<reference evidence="2" key="1">
    <citation type="submission" date="2016-09" db="EMBL/GenBank/DDBJ databases">
        <authorList>
            <person name="Varghese N."/>
            <person name="Submissions S."/>
        </authorList>
    </citation>
    <scope>NUCLEOTIDE SEQUENCE [LARGE SCALE GENOMIC DNA]</scope>
    <source>
        <strain evidence="2">ANC 4667</strain>
    </source>
</reference>
<sequence>MNVLEKAKLIQELNQLIEGLEQRSLSFFEIARSKARIKDIFALCDEPIFKKQVLQFKSHIQPEKAATDFAAKTLFQLSFRGVFQQDKALEQALYQYPDYGWAILYDPQLGWQIWLIPAANRTALISEWDNLENAYHWMLQQQQDYGCLKTDYELKQIDNLIVPKLTNVLTETEITLNTSADELQNMAQNEPSNSMDVSTAGVYSAQEPIATDASAQQNQQPIWTQKKSSIVTEPELPIVASPPAETDAENTALLSSITKDVPETLQLNQYVASIHALPSEEASLQQLYRLEIPSLPELAPYLDILVHAANLENWQHHPVYLAEQINQHGGFVRYVALLGAENQTQAMRLMQLLNAPYQHAMAAIRQMSWIDLADRLSSLESLFDAYTHKAIRIWNDENYMSFIPAQLIQTQKIIQFDESVANIQTPLLLLKERQKIRIIHGQKRLALSPTESAYPYFLLERHHGISWQMIQMIIAQFRSPINCRELYKEIQKHISD</sequence>
<dbReference type="AlphaFoldDB" id="A0A1G6MND0"/>
<evidence type="ECO:0000313" key="1">
    <source>
        <dbReference type="EMBL" id="SDC56981.1"/>
    </source>
</evidence>
<dbReference type="Proteomes" id="UP000243468">
    <property type="component" value="Unassembled WGS sequence"/>
</dbReference>
<dbReference type="OrthoDB" id="6712359at2"/>
<organism evidence="1 2">
    <name type="scientific">Acinetobacter kookii</name>
    <dbReference type="NCBI Taxonomy" id="1226327"/>
    <lineage>
        <taxon>Bacteria</taxon>
        <taxon>Pseudomonadati</taxon>
        <taxon>Pseudomonadota</taxon>
        <taxon>Gammaproteobacteria</taxon>
        <taxon>Moraxellales</taxon>
        <taxon>Moraxellaceae</taxon>
        <taxon>Acinetobacter</taxon>
    </lineage>
</organism>
<evidence type="ECO:0000313" key="2">
    <source>
        <dbReference type="Proteomes" id="UP000243468"/>
    </source>
</evidence>
<dbReference type="STRING" id="1226327.SAMN05421732_108112"/>
<gene>
    <name evidence="1" type="ORF">SAMN05421732_108112</name>
</gene>
<keyword evidence="2" id="KW-1185">Reference proteome</keyword>